<accession>A0ABW5Q5B9</accession>
<comment type="catalytic activity">
    <reaction evidence="2">
        <text>chorismate = prephenate</text>
        <dbReference type="Rhea" id="RHEA:13897"/>
        <dbReference type="ChEBI" id="CHEBI:29748"/>
        <dbReference type="ChEBI" id="CHEBI:29934"/>
        <dbReference type="EC" id="5.4.99.5"/>
    </reaction>
</comment>
<keyword evidence="2 3" id="KW-0413">Isomerase</keyword>
<proteinExistence type="predicted"/>
<evidence type="ECO:0000313" key="4">
    <source>
        <dbReference type="Proteomes" id="UP001597451"/>
    </source>
</evidence>
<dbReference type="CDD" id="cd02185">
    <property type="entry name" value="AroH"/>
    <property type="match status" value="1"/>
</dbReference>
<dbReference type="PIRSF" id="PIRSF005965">
    <property type="entry name" value="Chor_mut_AroH"/>
    <property type="match status" value="1"/>
</dbReference>
<reference evidence="4" key="1">
    <citation type="journal article" date="2019" name="Int. J. Syst. Evol. Microbiol.">
        <title>The Global Catalogue of Microorganisms (GCM) 10K type strain sequencing project: providing services to taxonomists for standard genome sequencing and annotation.</title>
        <authorList>
            <consortium name="The Broad Institute Genomics Platform"/>
            <consortium name="The Broad Institute Genome Sequencing Center for Infectious Disease"/>
            <person name="Wu L."/>
            <person name="Ma J."/>
        </authorList>
    </citation>
    <scope>NUCLEOTIDE SEQUENCE [LARGE SCALE GENOMIC DNA]</scope>
    <source>
        <strain evidence="4">TISTR 1858</strain>
    </source>
</reference>
<name>A0ABW5Q5B9_9BACI</name>
<keyword evidence="4" id="KW-1185">Reference proteome</keyword>
<keyword evidence="2" id="KW-0028">Amino-acid biosynthesis</keyword>
<organism evidence="3 4">
    <name type="scientific">Oceanobacillus kapialis</name>
    <dbReference type="NCBI Taxonomy" id="481353"/>
    <lineage>
        <taxon>Bacteria</taxon>
        <taxon>Bacillati</taxon>
        <taxon>Bacillota</taxon>
        <taxon>Bacilli</taxon>
        <taxon>Bacillales</taxon>
        <taxon>Bacillaceae</taxon>
        <taxon>Oceanobacillus</taxon>
    </lineage>
</organism>
<dbReference type="PANTHER" id="PTHR21164">
    <property type="entry name" value="CHORISMATE MUTASE"/>
    <property type="match status" value="1"/>
</dbReference>
<dbReference type="InterPro" id="IPR035959">
    <property type="entry name" value="RutC-like_sf"/>
</dbReference>
<dbReference type="Pfam" id="PF07736">
    <property type="entry name" value="CM_1"/>
    <property type="match status" value="1"/>
</dbReference>
<evidence type="ECO:0000256" key="1">
    <source>
        <dbReference type="NCBIfam" id="TIGR01796"/>
    </source>
</evidence>
<dbReference type="InterPro" id="IPR008243">
    <property type="entry name" value="Chorismate_mutase_AroH"/>
</dbReference>
<dbReference type="EC" id="5.4.99.5" evidence="1 2"/>
<keyword evidence="2" id="KW-0057">Aromatic amino acid biosynthesis</keyword>
<protein>
    <recommendedName>
        <fullName evidence="1 2">chorismate mutase</fullName>
        <ecNumber evidence="1 2">5.4.99.5</ecNumber>
    </recommendedName>
</protein>
<evidence type="ECO:0000313" key="3">
    <source>
        <dbReference type="EMBL" id="MFD2630683.1"/>
    </source>
</evidence>
<dbReference type="EMBL" id="JBHUMX010000045">
    <property type="protein sequence ID" value="MFD2630683.1"/>
    <property type="molecule type" value="Genomic_DNA"/>
</dbReference>
<dbReference type="PANTHER" id="PTHR21164:SF0">
    <property type="entry name" value="CHORISMATE MUTASE AROH"/>
    <property type="match status" value="1"/>
</dbReference>
<evidence type="ECO:0000256" key="2">
    <source>
        <dbReference type="PROSITE-ProRule" id="PRU00514"/>
    </source>
</evidence>
<dbReference type="Gene3D" id="3.30.1330.40">
    <property type="entry name" value="RutC-like"/>
    <property type="match status" value="1"/>
</dbReference>
<dbReference type="RefSeq" id="WP_379564172.1">
    <property type="nucleotide sequence ID" value="NZ_CP085256.1"/>
</dbReference>
<dbReference type="GO" id="GO:0004106">
    <property type="term" value="F:chorismate mutase activity"/>
    <property type="evidence" value="ECO:0007669"/>
    <property type="project" value="UniProtKB-EC"/>
</dbReference>
<comment type="caution">
    <text evidence="3">The sequence shown here is derived from an EMBL/GenBank/DDBJ whole genome shotgun (WGS) entry which is preliminary data.</text>
</comment>
<dbReference type="Proteomes" id="UP001597451">
    <property type="component" value="Unassembled WGS sequence"/>
</dbReference>
<dbReference type="PROSITE" id="PS51167">
    <property type="entry name" value="CHORISMATE_MUT_1"/>
    <property type="match status" value="1"/>
</dbReference>
<gene>
    <name evidence="3" type="primary">aroH</name>
    <name evidence="3" type="ORF">ACFSUN_18095</name>
</gene>
<sequence length="124" mass="13867">MTRGIRGATTVEQNEADVMIEETRKLIEEMVRNNKITPEDISHVFISVTRDLNAAFPAKALRQIPGYTYVPVMCMSEIDVPGSLPNCIRIMMVVNTDTEQSSIHHIFHNEAIKLRPDLTAKGGS</sequence>
<dbReference type="SUPFAM" id="SSF55298">
    <property type="entry name" value="YjgF-like"/>
    <property type="match status" value="1"/>
</dbReference>
<dbReference type="NCBIfam" id="TIGR01796">
    <property type="entry name" value="CM_mono_aroH"/>
    <property type="match status" value="1"/>
</dbReference>